<dbReference type="Pfam" id="PF06445">
    <property type="entry name" value="GyrI-like"/>
    <property type="match status" value="1"/>
</dbReference>
<dbReference type="GO" id="GO:0043565">
    <property type="term" value="F:sequence-specific DNA binding"/>
    <property type="evidence" value="ECO:0007669"/>
    <property type="project" value="InterPro"/>
</dbReference>
<dbReference type="AlphaFoldDB" id="A0A5J4QC37"/>
<evidence type="ECO:0000256" key="2">
    <source>
        <dbReference type="ARBA" id="ARBA00023125"/>
    </source>
</evidence>
<keyword evidence="3" id="KW-0804">Transcription</keyword>
<dbReference type="InterPro" id="IPR018060">
    <property type="entry name" value="HTH_AraC"/>
</dbReference>
<dbReference type="InterPro" id="IPR050908">
    <property type="entry name" value="SmbC-like"/>
</dbReference>
<dbReference type="InterPro" id="IPR011256">
    <property type="entry name" value="Reg_factor_effector_dom_sf"/>
</dbReference>
<dbReference type="InterPro" id="IPR018062">
    <property type="entry name" value="HTH_AraC-typ_CS"/>
</dbReference>
<evidence type="ECO:0000259" key="4">
    <source>
        <dbReference type="PROSITE" id="PS01124"/>
    </source>
</evidence>
<keyword evidence="2" id="KW-0238">DNA-binding</keyword>
<dbReference type="Gene3D" id="1.10.10.60">
    <property type="entry name" value="Homeodomain-like"/>
    <property type="match status" value="2"/>
</dbReference>
<comment type="caution">
    <text evidence="5">The sequence shown here is derived from an EMBL/GenBank/DDBJ whole genome shotgun (WGS) entry which is preliminary data.</text>
</comment>
<proteinExistence type="predicted"/>
<dbReference type="SMART" id="SM00871">
    <property type="entry name" value="AraC_E_bind"/>
    <property type="match status" value="1"/>
</dbReference>
<accession>A0A5J4QC37</accession>
<dbReference type="SUPFAM" id="SSF55136">
    <property type="entry name" value="Probable bacterial effector-binding domain"/>
    <property type="match status" value="1"/>
</dbReference>
<dbReference type="InterPro" id="IPR029442">
    <property type="entry name" value="GyrI-like"/>
</dbReference>
<evidence type="ECO:0000256" key="3">
    <source>
        <dbReference type="ARBA" id="ARBA00023163"/>
    </source>
</evidence>
<dbReference type="SUPFAM" id="SSF46689">
    <property type="entry name" value="Homeodomain-like"/>
    <property type="match status" value="2"/>
</dbReference>
<dbReference type="InterPro" id="IPR009057">
    <property type="entry name" value="Homeodomain-like_sf"/>
</dbReference>
<dbReference type="PANTHER" id="PTHR40055:SF1">
    <property type="entry name" value="TRANSCRIPTIONAL REGULATOR YGIV-RELATED"/>
    <property type="match status" value="1"/>
</dbReference>
<organism evidence="5">
    <name type="scientific">termite gut metagenome</name>
    <dbReference type="NCBI Taxonomy" id="433724"/>
    <lineage>
        <taxon>unclassified sequences</taxon>
        <taxon>metagenomes</taxon>
        <taxon>organismal metagenomes</taxon>
    </lineage>
</organism>
<sequence length="286" mass="33175">MEQRLSTREDYQKRVNIVIEYINNHLDRDIDLEKLAEISNFSKWHFQRMMKAYLGEPIGAYIMRARVETAAKLLRYSEMSISDIAYQVGYDVPSSLSKAFRLFYNISPNEYRNNKNYTIMKSLQVNENLNLNAPKVLTLEPKQAIYLKLTGDYQTLDFCGAWSKLWQYVKENKLFSAGIEHIAIYHDDPKVTEAGKLRTDVCLVLPKKVESKGEIGVKTIEGGKYAMFLYQGSYEHLGAVYDTIYAKWLPGSGEQLRNYHCFEKYINNPDNTAPEKLKTEIYVPVE</sequence>
<dbReference type="PANTHER" id="PTHR40055">
    <property type="entry name" value="TRANSCRIPTIONAL REGULATOR YGIV-RELATED"/>
    <property type="match status" value="1"/>
</dbReference>
<protein>
    <submittedName>
        <fullName evidence="5">Regulatory protein SoxS</fullName>
    </submittedName>
</protein>
<name>A0A5J4QC37_9ZZZZ</name>
<feature type="domain" description="HTH araC/xylS-type" evidence="4">
    <location>
        <begin position="16"/>
        <end position="114"/>
    </location>
</feature>
<keyword evidence="1" id="KW-0805">Transcription regulation</keyword>
<dbReference type="Gene3D" id="3.20.80.10">
    <property type="entry name" value="Regulatory factor, effector binding domain"/>
    <property type="match status" value="1"/>
</dbReference>
<evidence type="ECO:0000313" key="5">
    <source>
        <dbReference type="EMBL" id="KAA6319546.1"/>
    </source>
</evidence>
<reference evidence="5" key="1">
    <citation type="submission" date="2019-03" db="EMBL/GenBank/DDBJ databases">
        <title>Single cell metagenomics reveals metabolic interactions within the superorganism composed of flagellate Streblomastix strix and complex community of Bacteroidetes bacteria on its surface.</title>
        <authorList>
            <person name="Treitli S.C."/>
            <person name="Kolisko M."/>
            <person name="Husnik F."/>
            <person name="Keeling P."/>
            <person name="Hampl V."/>
        </authorList>
    </citation>
    <scope>NUCLEOTIDE SEQUENCE</scope>
    <source>
        <strain evidence="5">STM</strain>
    </source>
</reference>
<dbReference type="InterPro" id="IPR010499">
    <property type="entry name" value="AraC_E-bd"/>
</dbReference>
<evidence type="ECO:0000256" key="1">
    <source>
        <dbReference type="ARBA" id="ARBA00023015"/>
    </source>
</evidence>
<dbReference type="PROSITE" id="PS01124">
    <property type="entry name" value="HTH_ARAC_FAMILY_2"/>
    <property type="match status" value="1"/>
</dbReference>
<gene>
    <name evidence="5" type="ORF">EZS27_030575</name>
</gene>
<dbReference type="SMART" id="SM00342">
    <property type="entry name" value="HTH_ARAC"/>
    <property type="match status" value="1"/>
</dbReference>
<dbReference type="Pfam" id="PF12833">
    <property type="entry name" value="HTH_18"/>
    <property type="match status" value="1"/>
</dbReference>
<dbReference type="GO" id="GO:0003700">
    <property type="term" value="F:DNA-binding transcription factor activity"/>
    <property type="evidence" value="ECO:0007669"/>
    <property type="project" value="InterPro"/>
</dbReference>
<dbReference type="PROSITE" id="PS00041">
    <property type="entry name" value="HTH_ARAC_FAMILY_1"/>
    <property type="match status" value="1"/>
</dbReference>
<dbReference type="EMBL" id="SNRY01003846">
    <property type="protein sequence ID" value="KAA6319546.1"/>
    <property type="molecule type" value="Genomic_DNA"/>
</dbReference>